<evidence type="ECO:0000256" key="1">
    <source>
        <dbReference type="SAM" id="MobiDB-lite"/>
    </source>
</evidence>
<evidence type="ECO:0000313" key="3">
    <source>
        <dbReference type="Proteomes" id="UP001519460"/>
    </source>
</evidence>
<proteinExistence type="predicted"/>
<gene>
    <name evidence="2" type="ORF">BaRGS_00004427</name>
</gene>
<dbReference type="EMBL" id="JACVVK020000016">
    <property type="protein sequence ID" value="KAK7504123.1"/>
    <property type="molecule type" value="Genomic_DNA"/>
</dbReference>
<reference evidence="2 3" key="1">
    <citation type="journal article" date="2023" name="Sci. Data">
        <title>Genome assembly of the Korean intertidal mud-creeper Batillaria attramentaria.</title>
        <authorList>
            <person name="Patra A.K."/>
            <person name="Ho P.T."/>
            <person name="Jun S."/>
            <person name="Lee S.J."/>
            <person name="Kim Y."/>
            <person name="Won Y.J."/>
        </authorList>
    </citation>
    <scope>NUCLEOTIDE SEQUENCE [LARGE SCALE GENOMIC DNA]</scope>
    <source>
        <strain evidence="2">Wonlab-2016</strain>
    </source>
</reference>
<sequence>MYALPDTVTARAARAHDTTDTKHARQSAQIGRVNTWLGYERGQQRITSISSTSTSYCEQDDVQQVTDLAGGESGSDSQLAGVSGAVGHQDRLREEHAQKATESVLLESWDLGSFLAWTPSVRVSEYAGLEGDLIFSTESTQLGQLCQTVCYATPARHNSKCW</sequence>
<organism evidence="2 3">
    <name type="scientific">Batillaria attramentaria</name>
    <dbReference type="NCBI Taxonomy" id="370345"/>
    <lineage>
        <taxon>Eukaryota</taxon>
        <taxon>Metazoa</taxon>
        <taxon>Spiralia</taxon>
        <taxon>Lophotrochozoa</taxon>
        <taxon>Mollusca</taxon>
        <taxon>Gastropoda</taxon>
        <taxon>Caenogastropoda</taxon>
        <taxon>Sorbeoconcha</taxon>
        <taxon>Cerithioidea</taxon>
        <taxon>Batillariidae</taxon>
        <taxon>Batillaria</taxon>
    </lineage>
</organism>
<feature type="compositionally biased region" description="Basic and acidic residues" evidence="1">
    <location>
        <begin position="14"/>
        <end position="23"/>
    </location>
</feature>
<dbReference type="AlphaFoldDB" id="A0ABD0LYM8"/>
<name>A0ABD0LYM8_9CAEN</name>
<keyword evidence="3" id="KW-1185">Reference proteome</keyword>
<accession>A0ABD0LYM8</accession>
<feature type="compositionally biased region" description="Low complexity" evidence="1">
    <location>
        <begin position="1"/>
        <end position="12"/>
    </location>
</feature>
<dbReference type="Proteomes" id="UP001519460">
    <property type="component" value="Unassembled WGS sequence"/>
</dbReference>
<protein>
    <submittedName>
        <fullName evidence="2">Uncharacterized protein</fullName>
    </submittedName>
</protein>
<feature type="region of interest" description="Disordered" evidence="1">
    <location>
        <begin position="1"/>
        <end position="24"/>
    </location>
</feature>
<feature type="non-terminal residue" evidence="2">
    <location>
        <position position="162"/>
    </location>
</feature>
<evidence type="ECO:0000313" key="2">
    <source>
        <dbReference type="EMBL" id="KAK7504123.1"/>
    </source>
</evidence>
<comment type="caution">
    <text evidence="2">The sequence shown here is derived from an EMBL/GenBank/DDBJ whole genome shotgun (WGS) entry which is preliminary data.</text>
</comment>